<dbReference type="AlphaFoldDB" id="A0A6P5FNG3"/>
<gene>
    <name evidence="3" type="primary">LOC109714720</name>
</gene>
<dbReference type="GeneID" id="109714720"/>
<proteinExistence type="predicted"/>
<keyword evidence="2" id="KW-1185">Reference proteome</keyword>
<name>A0A6P5FNG3_ANACO</name>
<dbReference type="OrthoDB" id="1708398at2759"/>
<organism evidence="2 3">
    <name type="scientific">Ananas comosus</name>
    <name type="common">Pineapple</name>
    <name type="synonym">Ananas ananas</name>
    <dbReference type="NCBI Taxonomy" id="4615"/>
    <lineage>
        <taxon>Eukaryota</taxon>
        <taxon>Viridiplantae</taxon>
        <taxon>Streptophyta</taxon>
        <taxon>Embryophyta</taxon>
        <taxon>Tracheophyta</taxon>
        <taxon>Spermatophyta</taxon>
        <taxon>Magnoliopsida</taxon>
        <taxon>Liliopsida</taxon>
        <taxon>Poales</taxon>
        <taxon>Bromeliaceae</taxon>
        <taxon>Bromelioideae</taxon>
        <taxon>Ananas</taxon>
    </lineage>
</organism>
<evidence type="ECO:0000313" key="2">
    <source>
        <dbReference type="Proteomes" id="UP000515123"/>
    </source>
</evidence>
<evidence type="ECO:0000256" key="1">
    <source>
        <dbReference type="SAM" id="MobiDB-lite"/>
    </source>
</evidence>
<dbReference type="RefSeq" id="XP_020095008.1">
    <property type="nucleotide sequence ID" value="XM_020239419.1"/>
</dbReference>
<reference evidence="3" key="2">
    <citation type="submission" date="2025-08" db="UniProtKB">
        <authorList>
            <consortium name="RefSeq"/>
        </authorList>
    </citation>
    <scope>IDENTIFICATION</scope>
    <source>
        <tissue evidence="3">Leaf</tissue>
    </source>
</reference>
<accession>A0A6P5FNG3</accession>
<feature type="region of interest" description="Disordered" evidence="1">
    <location>
        <begin position="61"/>
        <end position="84"/>
    </location>
</feature>
<protein>
    <submittedName>
        <fullName evidence="3">Uncharacterized protein LOC109714720</fullName>
    </submittedName>
</protein>
<dbReference type="Proteomes" id="UP000515123">
    <property type="component" value="Linkage group 8"/>
</dbReference>
<evidence type="ECO:0000313" key="3">
    <source>
        <dbReference type="RefSeq" id="XP_020095008.1"/>
    </source>
</evidence>
<reference evidence="2" key="1">
    <citation type="journal article" date="2015" name="Nat. Genet.">
        <title>The pineapple genome and the evolution of CAM photosynthesis.</title>
        <authorList>
            <person name="Ming R."/>
            <person name="VanBuren R."/>
            <person name="Wai C.M."/>
            <person name="Tang H."/>
            <person name="Schatz M.C."/>
            <person name="Bowers J.E."/>
            <person name="Lyons E."/>
            <person name="Wang M.L."/>
            <person name="Chen J."/>
            <person name="Biggers E."/>
            <person name="Zhang J."/>
            <person name="Huang L."/>
            <person name="Zhang L."/>
            <person name="Miao W."/>
            <person name="Zhang J."/>
            <person name="Ye Z."/>
            <person name="Miao C."/>
            <person name="Lin Z."/>
            <person name="Wang H."/>
            <person name="Zhou H."/>
            <person name="Yim W.C."/>
            <person name="Priest H.D."/>
            <person name="Zheng C."/>
            <person name="Woodhouse M."/>
            <person name="Edger P.P."/>
            <person name="Guyot R."/>
            <person name="Guo H.B."/>
            <person name="Guo H."/>
            <person name="Zheng G."/>
            <person name="Singh R."/>
            <person name="Sharma A."/>
            <person name="Min X."/>
            <person name="Zheng Y."/>
            <person name="Lee H."/>
            <person name="Gurtowski J."/>
            <person name="Sedlazeck F.J."/>
            <person name="Harkess A."/>
            <person name="McKain M.R."/>
            <person name="Liao Z."/>
            <person name="Fang J."/>
            <person name="Liu J."/>
            <person name="Zhang X."/>
            <person name="Zhang Q."/>
            <person name="Hu W."/>
            <person name="Qin Y."/>
            <person name="Wang K."/>
            <person name="Chen L.Y."/>
            <person name="Shirley N."/>
            <person name="Lin Y.R."/>
            <person name="Liu L.Y."/>
            <person name="Hernandez A.G."/>
            <person name="Wright C.L."/>
            <person name="Bulone V."/>
            <person name="Tuskan G.A."/>
            <person name="Heath K."/>
            <person name="Zee F."/>
            <person name="Moore P.H."/>
            <person name="Sunkar R."/>
            <person name="Leebens-Mack J.H."/>
            <person name="Mockler T."/>
            <person name="Bennetzen J.L."/>
            <person name="Freeling M."/>
            <person name="Sankoff D."/>
            <person name="Paterson A.H."/>
            <person name="Zhu X."/>
            <person name="Yang X."/>
            <person name="Smith J.A."/>
            <person name="Cushman J.C."/>
            <person name="Paull R.E."/>
            <person name="Yu Q."/>
        </authorList>
    </citation>
    <scope>NUCLEOTIDE SEQUENCE [LARGE SCALE GENOMIC DNA]</scope>
    <source>
        <strain evidence="2">cv. F153</strain>
    </source>
</reference>
<sequence>MALRSSSSPSWAVEMALQELQKLESEHPDRFDYLKRELKSLIAEPLFTSRDPTIPTLLPASSAATQVSSNRKRKFDGHMEEHGKIRKRVEGKKRECLGGSKCGVERAIQRAEACLKRIQQLKHSLFPF</sequence>